<keyword evidence="5" id="KW-0539">Nucleus</keyword>
<keyword evidence="3" id="KW-0853">WD repeat</keyword>
<organism evidence="6 7">
    <name type="scientific">Dissostichus mawsoni</name>
    <name type="common">Antarctic cod</name>
    <dbReference type="NCBI Taxonomy" id="36200"/>
    <lineage>
        <taxon>Eukaryota</taxon>
        <taxon>Metazoa</taxon>
        <taxon>Chordata</taxon>
        <taxon>Craniata</taxon>
        <taxon>Vertebrata</taxon>
        <taxon>Euteleostomi</taxon>
        <taxon>Actinopterygii</taxon>
        <taxon>Neopterygii</taxon>
        <taxon>Teleostei</taxon>
        <taxon>Neoteleostei</taxon>
        <taxon>Acanthomorphata</taxon>
        <taxon>Eupercaria</taxon>
        <taxon>Perciformes</taxon>
        <taxon>Notothenioidei</taxon>
        <taxon>Nototheniidae</taxon>
        <taxon>Dissostichus</taxon>
    </lineage>
</organism>
<dbReference type="GO" id="GO:0090114">
    <property type="term" value="P:COPII-coated vesicle budding"/>
    <property type="evidence" value="ECO:0007669"/>
    <property type="project" value="TreeGrafter"/>
</dbReference>
<dbReference type="OrthoDB" id="364224at2759"/>
<reference evidence="6 7" key="1">
    <citation type="submission" date="2020-03" db="EMBL/GenBank/DDBJ databases">
        <title>Dissostichus mawsoni Genome sequencing and assembly.</title>
        <authorList>
            <person name="Park H."/>
        </authorList>
    </citation>
    <scope>NUCLEOTIDE SEQUENCE [LARGE SCALE GENOMIC DNA]</scope>
    <source>
        <strain evidence="6">DM0001</strain>
        <tissue evidence="6">Muscle</tissue>
    </source>
</reference>
<proteinExistence type="predicted"/>
<evidence type="ECO:0000256" key="4">
    <source>
        <dbReference type="ARBA" id="ARBA00022737"/>
    </source>
</evidence>
<accession>A0A7J5Z4K3</accession>
<dbReference type="PANTHER" id="PTHR11024:SF2">
    <property type="entry name" value="PROTEIN SEC13 HOMOLOG"/>
    <property type="match status" value="1"/>
</dbReference>
<dbReference type="InterPro" id="IPR036322">
    <property type="entry name" value="WD40_repeat_dom_sf"/>
</dbReference>
<dbReference type="AlphaFoldDB" id="A0A7J5Z4K3"/>
<dbReference type="GO" id="GO:0031080">
    <property type="term" value="C:nuclear pore outer ring"/>
    <property type="evidence" value="ECO:0007669"/>
    <property type="project" value="TreeGrafter"/>
</dbReference>
<evidence type="ECO:0000256" key="1">
    <source>
        <dbReference type="ARBA" id="ARBA00004123"/>
    </source>
</evidence>
<sequence length="218" mass="24196">MQFFKFKNVLSIMNSYMLYIKEPRLLHKIQVKNQPDSADITMCVSVPTSYLFVSLVKTRHGQDGRVFIWTCDDPAGNTWTAKLLHKFNDVVWHVSWSITGNILAVSGGDNKRGNVWKQSLSESVCEGVYVCVSVRIRERQLSSVPVQIHSDPLELLLQLCRKEMSSALSSSSVALTVCERAAISLLTASIFSSIILLFCSSSSLSAAILASSSSSRNW</sequence>
<dbReference type="GO" id="GO:0006606">
    <property type="term" value="P:protein import into nucleus"/>
    <property type="evidence" value="ECO:0007669"/>
    <property type="project" value="TreeGrafter"/>
</dbReference>
<evidence type="ECO:0000256" key="5">
    <source>
        <dbReference type="ARBA" id="ARBA00023242"/>
    </source>
</evidence>
<evidence type="ECO:0008006" key="8">
    <source>
        <dbReference type="Google" id="ProtNLM"/>
    </source>
</evidence>
<dbReference type="GO" id="GO:0030127">
    <property type="term" value="C:COPII vesicle coat"/>
    <property type="evidence" value="ECO:0007669"/>
    <property type="project" value="TreeGrafter"/>
</dbReference>
<dbReference type="SUPFAM" id="SSF50978">
    <property type="entry name" value="WD40 repeat-like"/>
    <property type="match status" value="1"/>
</dbReference>
<dbReference type="GO" id="GO:0032527">
    <property type="term" value="P:protein exit from endoplasmic reticulum"/>
    <property type="evidence" value="ECO:0007669"/>
    <property type="project" value="TreeGrafter"/>
</dbReference>
<dbReference type="PANTHER" id="PTHR11024">
    <property type="entry name" value="NUCLEAR PORE COMPLEX PROTEIN SEC13 / SEH1 FAMILY MEMBER"/>
    <property type="match status" value="1"/>
</dbReference>
<dbReference type="GO" id="GO:0005198">
    <property type="term" value="F:structural molecule activity"/>
    <property type="evidence" value="ECO:0007669"/>
    <property type="project" value="InterPro"/>
</dbReference>
<dbReference type="InterPro" id="IPR015943">
    <property type="entry name" value="WD40/YVTN_repeat-like_dom_sf"/>
</dbReference>
<comment type="caution">
    <text evidence="6">The sequence shown here is derived from an EMBL/GenBank/DDBJ whole genome shotgun (WGS) entry which is preliminary data.</text>
</comment>
<dbReference type="Gene3D" id="2.130.10.10">
    <property type="entry name" value="YVTN repeat-like/Quinoprotein amine dehydrogenase"/>
    <property type="match status" value="1"/>
</dbReference>
<protein>
    <recommendedName>
        <fullName evidence="8">Protein SEC13 homolog</fullName>
    </recommendedName>
</protein>
<evidence type="ECO:0000313" key="6">
    <source>
        <dbReference type="EMBL" id="KAF3855727.1"/>
    </source>
</evidence>
<gene>
    <name evidence="6" type="ORF">F7725_016450</name>
</gene>
<dbReference type="EMBL" id="JAAKFY010000006">
    <property type="protein sequence ID" value="KAF3855727.1"/>
    <property type="molecule type" value="Genomic_DNA"/>
</dbReference>
<comment type="subcellular location">
    <subcellularLocation>
        <location evidence="1">Nucleus</location>
    </subcellularLocation>
</comment>
<evidence type="ECO:0000313" key="7">
    <source>
        <dbReference type="Proteomes" id="UP000518266"/>
    </source>
</evidence>
<keyword evidence="4" id="KW-0677">Repeat</keyword>
<name>A0A7J5Z4K3_DISMA</name>
<keyword evidence="2" id="KW-0813">Transport</keyword>
<dbReference type="Proteomes" id="UP000518266">
    <property type="component" value="Unassembled WGS sequence"/>
</dbReference>
<dbReference type="InterPro" id="IPR037363">
    <property type="entry name" value="Sec13/Seh1_fam"/>
</dbReference>
<evidence type="ECO:0000256" key="2">
    <source>
        <dbReference type="ARBA" id="ARBA00022448"/>
    </source>
</evidence>
<keyword evidence="7" id="KW-1185">Reference proteome</keyword>
<evidence type="ECO:0000256" key="3">
    <source>
        <dbReference type="ARBA" id="ARBA00022574"/>
    </source>
</evidence>
<dbReference type="GO" id="GO:0032008">
    <property type="term" value="P:positive regulation of TOR signaling"/>
    <property type="evidence" value="ECO:0007669"/>
    <property type="project" value="TreeGrafter"/>
</dbReference>